<dbReference type="NCBIfam" id="TIGR01439">
    <property type="entry name" value="lp_hng_hel_AbrB"/>
    <property type="match status" value="1"/>
</dbReference>
<reference evidence="3 4" key="1">
    <citation type="submission" date="2017-09" db="EMBL/GenBank/DDBJ databases">
        <title>Large-scale bioinformatics analysis of Bacillus genomes uncovers conserved roles of natural products in bacterial physiology.</title>
        <authorList>
            <consortium name="Agbiome Team Llc"/>
            <person name="Bleich R.M."/>
            <person name="Grubbs K.J."/>
            <person name="Santa Maria K.C."/>
            <person name="Allen S.E."/>
            <person name="Farag S."/>
            <person name="Shank E.A."/>
            <person name="Bowers A."/>
        </authorList>
    </citation>
    <scope>NUCLEOTIDE SEQUENCE [LARGE SCALE GENOMIC DNA]</scope>
    <source>
        <strain evidence="3 4">AFS037265</strain>
    </source>
</reference>
<dbReference type="GO" id="GO:0003677">
    <property type="term" value="F:DNA binding"/>
    <property type="evidence" value="ECO:0007669"/>
    <property type="project" value="UniProtKB-UniRule"/>
</dbReference>
<evidence type="ECO:0000256" key="1">
    <source>
        <dbReference type="PROSITE-ProRule" id="PRU01076"/>
    </source>
</evidence>
<dbReference type="SUPFAM" id="SSF89447">
    <property type="entry name" value="AbrB/MazE/MraZ-like"/>
    <property type="match status" value="1"/>
</dbReference>
<dbReference type="Gene3D" id="2.10.260.10">
    <property type="match status" value="1"/>
</dbReference>
<keyword evidence="1" id="KW-0238">DNA-binding</keyword>
<protein>
    <submittedName>
        <fullName evidence="3">AbrB family transcriptional regulator</fullName>
    </submittedName>
</protein>
<dbReference type="SMART" id="SM00966">
    <property type="entry name" value="SpoVT_AbrB"/>
    <property type="match status" value="1"/>
</dbReference>
<dbReference type="Pfam" id="PF18277">
    <property type="entry name" value="AbrB_C"/>
    <property type="match status" value="1"/>
</dbReference>
<feature type="domain" description="SpoVT-AbrB" evidence="2">
    <location>
        <begin position="5"/>
        <end position="50"/>
    </location>
</feature>
<dbReference type="PANTHER" id="PTHR36432:SF4">
    <property type="entry name" value="TRANSITION STATE REGULATOR ABH-RELATED"/>
    <property type="match status" value="1"/>
</dbReference>
<name>A0ABD6T7S4_9BACI</name>
<dbReference type="InterPro" id="IPR040678">
    <property type="entry name" value="AbrB_C"/>
</dbReference>
<evidence type="ECO:0000313" key="4">
    <source>
        <dbReference type="Proteomes" id="UP000221918"/>
    </source>
</evidence>
<evidence type="ECO:0000259" key="2">
    <source>
        <dbReference type="PROSITE" id="PS51740"/>
    </source>
</evidence>
<dbReference type="RefSeq" id="WP_098803189.1">
    <property type="nucleotide sequence ID" value="NZ_NUTL01000077.1"/>
</dbReference>
<sequence>MKSTGVTRKLDPLGRIVIPMELRRTLEIEEKTPLEIYVEGEKIILKKYEAHGACAITGEVSDKNISLANGKITLSPEGAELLIKEVQQYLVE</sequence>
<dbReference type="InterPro" id="IPR007159">
    <property type="entry name" value="SpoVT-AbrB_dom"/>
</dbReference>
<dbReference type="PROSITE" id="PS51740">
    <property type="entry name" value="SPOVT_ABRB"/>
    <property type="match status" value="1"/>
</dbReference>
<dbReference type="Proteomes" id="UP000221918">
    <property type="component" value="Unassembled WGS sequence"/>
</dbReference>
<proteinExistence type="predicted"/>
<comment type="caution">
    <text evidence="3">The sequence shown here is derived from an EMBL/GenBank/DDBJ whole genome shotgun (WGS) entry which is preliminary data.</text>
</comment>
<gene>
    <name evidence="3" type="ORF">COF81_18025</name>
</gene>
<dbReference type="InterPro" id="IPR037914">
    <property type="entry name" value="SpoVT-AbrB_sf"/>
</dbReference>
<dbReference type="AlphaFoldDB" id="A0ABD6T7S4"/>
<dbReference type="EMBL" id="NUTL01000077">
    <property type="protein sequence ID" value="PHE93312.1"/>
    <property type="molecule type" value="Genomic_DNA"/>
</dbReference>
<dbReference type="InterPro" id="IPR052731">
    <property type="entry name" value="B_subtilis_Trans_State_Reg"/>
</dbReference>
<dbReference type="Pfam" id="PF04014">
    <property type="entry name" value="MazE_antitoxin"/>
    <property type="match status" value="1"/>
</dbReference>
<organism evidence="3 4">
    <name type="scientific">Bacillus pseudomycoides</name>
    <dbReference type="NCBI Taxonomy" id="64104"/>
    <lineage>
        <taxon>Bacteria</taxon>
        <taxon>Bacillati</taxon>
        <taxon>Bacillota</taxon>
        <taxon>Bacilli</taxon>
        <taxon>Bacillales</taxon>
        <taxon>Bacillaceae</taxon>
        <taxon>Bacillus</taxon>
        <taxon>Bacillus cereus group</taxon>
    </lineage>
</organism>
<evidence type="ECO:0000313" key="3">
    <source>
        <dbReference type="EMBL" id="PHE93312.1"/>
    </source>
</evidence>
<accession>A0ABD6T7S4</accession>
<dbReference type="PANTHER" id="PTHR36432">
    <property type="match status" value="1"/>
</dbReference>